<name>A0ABC8QNJ4_9AQUA</name>
<evidence type="ECO:0000313" key="3">
    <source>
        <dbReference type="EMBL" id="CAK9133942.1"/>
    </source>
</evidence>
<accession>A0ABC8QNJ4</accession>
<keyword evidence="2" id="KW-0812">Transmembrane</keyword>
<reference evidence="3 5" key="1">
    <citation type="submission" date="2024-02" db="EMBL/GenBank/DDBJ databases">
        <authorList>
            <person name="Vignale AGUSTIN F."/>
            <person name="Sosa J E."/>
            <person name="Modenutti C."/>
        </authorList>
    </citation>
    <scope>NUCLEOTIDE SEQUENCE [LARGE SCALE GENOMIC DNA]</scope>
</reference>
<protein>
    <submittedName>
        <fullName evidence="3">Uncharacterized protein</fullName>
    </submittedName>
</protein>
<feature type="region of interest" description="Disordered" evidence="1">
    <location>
        <begin position="1"/>
        <end position="22"/>
    </location>
</feature>
<feature type="transmembrane region" description="Helical" evidence="2">
    <location>
        <begin position="74"/>
        <end position="96"/>
    </location>
</feature>
<comment type="caution">
    <text evidence="3">The sequence shown here is derived from an EMBL/GenBank/DDBJ whole genome shotgun (WGS) entry which is preliminary data.</text>
</comment>
<evidence type="ECO:0000313" key="5">
    <source>
        <dbReference type="Proteomes" id="UP001642360"/>
    </source>
</evidence>
<evidence type="ECO:0000256" key="2">
    <source>
        <dbReference type="SAM" id="Phobius"/>
    </source>
</evidence>
<keyword evidence="2" id="KW-0472">Membrane</keyword>
<keyword evidence="2" id="KW-1133">Transmembrane helix</keyword>
<dbReference type="AlphaFoldDB" id="A0ABC8QNJ4"/>
<keyword evidence="5" id="KW-1185">Reference proteome</keyword>
<dbReference type="EMBL" id="CAUOFW020007202">
    <property type="protein sequence ID" value="CAK9177979.1"/>
    <property type="molecule type" value="Genomic_DNA"/>
</dbReference>
<proteinExistence type="predicted"/>
<dbReference type="EMBL" id="CAUOFW020000226">
    <property type="protein sequence ID" value="CAK9133942.1"/>
    <property type="molecule type" value="Genomic_DNA"/>
</dbReference>
<organism evidence="3 5">
    <name type="scientific">Ilex paraguariensis</name>
    <name type="common">yerba mate</name>
    <dbReference type="NCBI Taxonomy" id="185542"/>
    <lineage>
        <taxon>Eukaryota</taxon>
        <taxon>Viridiplantae</taxon>
        <taxon>Streptophyta</taxon>
        <taxon>Embryophyta</taxon>
        <taxon>Tracheophyta</taxon>
        <taxon>Spermatophyta</taxon>
        <taxon>Magnoliopsida</taxon>
        <taxon>eudicotyledons</taxon>
        <taxon>Gunneridae</taxon>
        <taxon>Pentapetalae</taxon>
        <taxon>asterids</taxon>
        <taxon>campanulids</taxon>
        <taxon>Aquifoliales</taxon>
        <taxon>Aquifoliaceae</taxon>
        <taxon>Ilex</taxon>
    </lineage>
</organism>
<evidence type="ECO:0000313" key="4">
    <source>
        <dbReference type="EMBL" id="CAK9177979.1"/>
    </source>
</evidence>
<dbReference type="Proteomes" id="UP001642360">
    <property type="component" value="Unassembled WGS sequence"/>
</dbReference>
<gene>
    <name evidence="4" type="ORF">ILEXP_LOCUS47896</name>
    <name evidence="3" type="ORF">ILEXP_LOCUS868</name>
</gene>
<evidence type="ECO:0000256" key="1">
    <source>
        <dbReference type="SAM" id="MobiDB-lite"/>
    </source>
</evidence>
<sequence>MKGAIKEAGWLQPEEEDREVGAVEAKAEEQDNVVMASSNGTSLDQQLEQIILCYAETIYRTNGVWEGPNPLSPILPLFIVQITVAILATRLLVLVLKYFNQPPFVAEILVSSRFL</sequence>